<sequence>MKRSQQGEKTWKEAIKYLKTKNRRY</sequence>
<organism evidence="1">
    <name type="scientific">Arundo donax</name>
    <name type="common">Giant reed</name>
    <name type="synonym">Donax arundinaceus</name>
    <dbReference type="NCBI Taxonomy" id="35708"/>
    <lineage>
        <taxon>Eukaryota</taxon>
        <taxon>Viridiplantae</taxon>
        <taxon>Streptophyta</taxon>
        <taxon>Embryophyta</taxon>
        <taxon>Tracheophyta</taxon>
        <taxon>Spermatophyta</taxon>
        <taxon>Magnoliopsida</taxon>
        <taxon>Liliopsida</taxon>
        <taxon>Poales</taxon>
        <taxon>Poaceae</taxon>
        <taxon>PACMAD clade</taxon>
        <taxon>Arundinoideae</taxon>
        <taxon>Arundineae</taxon>
        <taxon>Arundo</taxon>
    </lineage>
</organism>
<reference evidence="1" key="2">
    <citation type="journal article" date="2015" name="Data Brief">
        <title>Shoot transcriptome of the giant reed, Arundo donax.</title>
        <authorList>
            <person name="Barrero R.A."/>
            <person name="Guerrero F.D."/>
            <person name="Moolhuijzen P."/>
            <person name="Goolsby J.A."/>
            <person name="Tidwell J."/>
            <person name="Bellgard S.E."/>
            <person name="Bellgard M.I."/>
        </authorList>
    </citation>
    <scope>NUCLEOTIDE SEQUENCE</scope>
    <source>
        <tissue evidence="1">Shoot tissue taken approximately 20 cm above the soil surface</tissue>
    </source>
</reference>
<reference evidence="1" key="1">
    <citation type="submission" date="2014-09" db="EMBL/GenBank/DDBJ databases">
        <authorList>
            <person name="Magalhaes I.L.F."/>
            <person name="Oliveira U."/>
            <person name="Santos F.R."/>
            <person name="Vidigal T.H.D.A."/>
            <person name="Brescovit A.D."/>
            <person name="Santos A.J."/>
        </authorList>
    </citation>
    <scope>NUCLEOTIDE SEQUENCE</scope>
    <source>
        <tissue evidence="1">Shoot tissue taken approximately 20 cm above the soil surface</tissue>
    </source>
</reference>
<protein>
    <submittedName>
        <fullName evidence="1">Uncharacterized protein</fullName>
    </submittedName>
</protein>
<accession>A0A0A9HQB0</accession>
<dbReference type="EMBL" id="GBRH01159877">
    <property type="protein sequence ID" value="JAE38019.1"/>
    <property type="molecule type" value="Transcribed_RNA"/>
</dbReference>
<proteinExistence type="predicted"/>
<evidence type="ECO:0000313" key="1">
    <source>
        <dbReference type="EMBL" id="JAE38019.1"/>
    </source>
</evidence>
<name>A0A0A9HQB0_ARUDO</name>
<dbReference type="AlphaFoldDB" id="A0A0A9HQB0"/>